<keyword evidence="1" id="KW-0732">Signal</keyword>
<gene>
    <name evidence="2" type="ORF">G1H11_11390</name>
</gene>
<comment type="caution">
    <text evidence="2">The sequence shown here is derived from an EMBL/GenBank/DDBJ whole genome shotgun (WGS) entry which is preliminary data.</text>
</comment>
<dbReference type="EMBL" id="JAAGOB010000005">
    <property type="protein sequence ID" value="NED95912.1"/>
    <property type="molecule type" value="Genomic_DNA"/>
</dbReference>
<evidence type="ECO:0000256" key="1">
    <source>
        <dbReference type="SAM" id="SignalP"/>
    </source>
</evidence>
<evidence type="ECO:0000313" key="2">
    <source>
        <dbReference type="EMBL" id="NED95912.1"/>
    </source>
</evidence>
<reference evidence="2 3" key="1">
    <citation type="submission" date="2020-02" db="EMBL/GenBank/DDBJ databases">
        <authorList>
            <person name="Li X.-J."/>
            <person name="Feng X.-M."/>
        </authorList>
    </citation>
    <scope>NUCLEOTIDE SEQUENCE [LARGE SCALE GENOMIC DNA]</scope>
    <source>
        <strain evidence="2 3">CGMCC 4.7225</strain>
    </source>
</reference>
<dbReference type="Proteomes" id="UP000469185">
    <property type="component" value="Unassembled WGS sequence"/>
</dbReference>
<evidence type="ECO:0008006" key="4">
    <source>
        <dbReference type="Google" id="ProtNLM"/>
    </source>
</evidence>
<dbReference type="RefSeq" id="WP_163818466.1">
    <property type="nucleotide sequence ID" value="NZ_JAAGOB010000005.1"/>
</dbReference>
<keyword evidence="3" id="KW-1185">Reference proteome</keyword>
<protein>
    <recommendedName>
        <fullName evidence="4">ABC transporter substrate-binding protein</fullName>
    </recommendedName>
</protein>
<evidence type="ECO:0000313" key="3">
    <source>
        <dbReference type="Proteomes" id="UP000469185"/>
    </source>
</evidence>
<proteinExistence type="predicted"/>
<feature type="signal peptide" evidence="1">
    <location>
        <begin position="1"/>
        <end position="28"/>
    </location>
</feature>
<name>A0A6N9YLT0_9ACTN</name>
<dbReference type="PROSITE" id="PS51257">
    <property type="entry name" value="PROKAR_LIPOPROTEIN"/>
    <property type="match status" value="1"/>
</dbReference>
<accession>A0A6N9YLT0</accession>
<sequence>MRKQRVRRSVVAVISMIGAMALLLTACGADREGSGGDADGDAGNGSESGGVTTLTFAASTFGQTIAMHPFTPHPMRLFHDAVFDIRPSDERSFFNLGDGT</sequence>
<feature type="chain" id="PRO_5027004007" description="ABC transporter substrate-binding protein" evidence="1">
    <location>
        <begin position="29"/>
        <end position="100"/>
    </location>
</feature>
<dbReference type="AlphaFoldDB" id="A0A6N9YLT0"/>
<organism evidence="2 3">
    <name type="scientific">Phytoactinopolyspora alkaliphila</name>
    <dbReference type="NCBI Taxonomy" id="1783498"/>
    <lineage>
        <taxon>Bacteria</taxon>
        <taxon>Bacillati</taxon>
        <taxon>Actinomycetota</taxon>
        <taxon>Actinomycetes</taxon>
        <taxon>Jiangellales</taxon>
        <taxon>Jiangellaceae</taxon>
        <taxon>Phytoactinopolyspora</taxon>
    </lineage>
</organism>